<accession>A0A076N3Z4</accession>
<dbReference type="Gene3D" id="3.30.70.270">
    <property type="match status" value="1"/>
</dbReference>
<dbReference type="InterPro" id="IPR005135">
    <property type="entry name" value="Endo/exonuclease/phosphatase"/>
</dbReference>
<dbReference type="PROSITE" id="PS50878">
    <property type="entry name" value="RT_POL"/>
    <property type="match status" value="1"/>
</dbReference>
<dbReference type="Pfam" id="PF00078">
    <property type="entry name" value="RVT_1"/>
    <property type="match status" value="1"/>
</dbReference>
<keyword evidence="2" id="KW-0808">Transferase</keyword>
<dbReference type="AlphaFoldDB" id="A0A076N3Z4"/>
<evidence type="ECO:0000259" key="1">
    <source>
        <dbReference type="PROSITE" id="PS50878"/>
    </source>
</evidence>
<dbReference type="GO" id="GO:0004519">
    <property type="term" value="F:endonuclease activity"/>
    <property type="evidence" value="ECO:0007669"/>
    <property type="project" value="UniProtKB-KW"/>
</dbReference>
<proteinExistence type="predicted"/>
<dbReference type="CDD" id="cd01650">
    <property type="entry name" value="RT_nLTR_like"/>
    <property type="match status" value="1"/>
</dbReference>
<dbReference type="InterPro" id="IPR036691">
    <property type="entry name" value="Endo/exonu/phosph_ase_sf"/>
</dbReference>
<dbReference type="InterPro" id="IPR043128">
    <property type="entry name" value="Rev_trsase/Diguanyl_cyclase"/>
</dbReference>
<dbReference type="Gene3D" id="3.60.10.10">
    <property type="entry name" value="Endonuclease/exonuclease/phosphatase"/>
    <property type="match status" value="1"/>
</dbReference>
<feature type="domain" description="Reverse transcriptase" evidence="1">
    <location>
        <begin position="536"/>
        <end position="807"/>
    </location>
</feature>
<name>A0A076N3Z4_9ORTH</name>
<keyword evidence="2" id="KW-0255">Endonuclease</keyword>
<keyword evidence="2" id="KW-0695">RNA-directed DNA polymerase</keyword>
<organism evidence="2">
    <name type="scientific">Eyprepocnemis plorans plorans</name>
    <dbReference type="NCBI Taxonomy" id="1477514"/>
    <lineage>
        <taxon>Eukaryota</taxon>
        <taxon>Metazoa</taxon>
        <taxon>Ecdysozoa</taxon>
        <taxon>Arthropoda</taxon>
        <taxon>Hexapoda</taxon>
        <taxon>Insecta</taxon>
        <taxon>Pterygota</taxon>
        <taxon>Neoptera</taxon>
        <taxon>Polyneoptera</taxon>
        <taxon>Orthoptera</taxon>
        <taxon>Caelifera</taxon>
        <taxon>Acrididea</taxon>
        <taxon>Acridomorpha</taxon>
        <taxon>Acridoidea</taxon>
        <taxon>Acrididae</taxon>
        <taxon>Eyprepocnemidinae</taxon>
        <taxon>Eyprepocnemis</taxon>
    </lineage>
</organism>
<sequence length="986" mass="114191">MKMASSWVKHSGGKIVPHSDLRAGTTQEGAIIRKNKSDSLRVGAWNVRTLNRVGKLENLKREMDRLKLDVVGISEVRWQDEQDFWSGGYRVINTKSVRGNAGVGLIMNKKIGMRVSYYKQHSERIIMAKIDTKPTPTTVVYVYMPTSSADDEEIEKVYEEITEIIQIVKGDENLIVMGDWNSVVGKGREGKTVGEYGLGNRNERGSRLVEFCTEHNLIITNTWFKNPERRLYTWKRPGDTKRYQIDFIMVRQRFRNQVLNCKTYPGADIDSDHNLLVMKCRLKLKKLQKGQKLRRWDLDKLKVPEVAEGFRGSIRQQLAETGERNTVEDEWVTLRDEIVKAADEKIGKKTRPSRNPWVSQEILNLIDERRKYKNAANEEGKREYKRLKNEIDRKCKIAKEEWLEDKCRDIETYITRGQIDTAYRKIKETFGEKKSSCMNIKCSDGKPVLSKEGKAERWKEYIEGLYKGGEMEDNVIEREEDVDEDDMGDSILREEFDRALKDLSRNKAPGVDDIPSELLISLGEPVITQLFQLVCKIYETGEIPSDFRKNVIIPIPKKAGADRCEYYRTISLISHSCKILTRIIYRRMEKLVDANLGEDQFGFRRNVGTREAVLTLRLILEDRLRKGKPTFMAFVDLEKAFDNVDWNTLFKILKVAGVKFRERKVIYNLYRNQTAVIRIEGHEKEAVIEKGVRQGCSLSPMLFNLYIEQAVKETKEKFGEGIKVQGEEIKTLRFADDIVILSDTAQDLEEQLNGMDSVLKGYRMNINKGKTKVMECSLIKSGDAERIRLGNEALKVVDEFCYLGSKITSDGRSKEDIKCRLAMAKKAFLKKRNLLTSNIDLNVRKSFLKVFVWSVALYGSETWTINSVDKKRIEAFEMWCYRRMLKIRWVDLVTNEEVLKRIGEKRKLWHHLTKRRDRLIGHILRHQGITNLVLEGSVGGKNRRGRPRDAYSKQIQKDVGCNSYSEMKRLAQDRVAWRAASNQSTD</sequence>
<dbReference type="EMBL" id="KF881086">
    <property type="protein sequence ID" value="AIJ27485.1"/>
    <property type="molecule type" value="Genomic_DNA"/>
</dbReference>
<keyword evidence="2" id="KW-0548">Nucleotidyltransferase</keyword>
<dbReference type="SUPFAM" id="SSF56672">
    <property type="entry name" value="DNA/RNA polymerases"/>
    <property type="match status" value="1"/>
</dbReference>
<dbReference type="InterPro" id="IPR043502">
    <property type="entry name" value="DNA/RNA_pol_sf"/>
</dbReference>
<evidence type="ECO:0000313" key="2">
    <source>
        <dbReference type="EMBL" id="AIJ27485.1"/>
    </source>
</evidence>
<dbReference type="GO" id="GO:0003964">
    <property type="term" value="F:RNA-directed DNA polymerase activity"/>
    <property type="evidence" value="ECO:0007669"/>
    <property type="project" value="UniProtKB-KW"/>
</dbReference>
<dbReference type="InterPro" id="IPR000477">
    <property type="entry name" value="RT_dom"/>
</dbReference>
<dbReference type="PANTHER" id="PTHR47027">
    <property type="entry name" value="REVERSE TRANSCRIPTASE DOMAIN-CONTAINING PROTEIN"/>
    <property type="match status" value="1"/>
</dbReference>
<dbReference type="CDD" id="cd09076">
    <property type="entry name" value="L1-EN"/>
    <property type="match status" value="1"/>
</dbReference>
<keyword evidence="2" id="KW-0378">Hydrolase</keyword>
<reference evidence="2" key="1">
    <citation type="submission" date="2013-11" db="EMBL/GenBank/DDBJ databases">
        <authorList>
            <person name="Ruiz-Ruano F.J."/>
            <person name="Montiel E.E."/>
            <person name="Cabrero J."/>
            <person name="Marchal J.A."/>
            <person name="Sanchez A."/>
            <person name="Perfectti F."/>
            <person name="Lopez-Leon M.D."/>
            <person name="Camacho J.P."/>
        </authorList>
    </citation>
    <scope>NUCLEOTIDE SEQUENCE</scope>
    <source>
        <strain evidence="2">RTE-1_EP</strain>
    </source>
</reference>
<keyword evidence="2" id="KW-0540">Nuclease</keyword>
<dbReference type="SUPFAM" id="SSF56219">
    <property type="entry name" value="DNase I-like"/>
    <property type="match status" value="1"/>
</dbReference>
<dbReference type="PANTHER" id="PTHR47027:SF8">
    <property type="entry name" value="RIBONUCLEASE H"/>
    <property type="match status" value="1"/>
</dbReference>
<dbReference type="Pfam" id="PF03372">
    <property type="entry name" value="Exo_endo_phos"/>
    <property type="match status" value="1"/>
</dbReference>
<protein>
    <submittedName>
        <fullName evidence="2">Endonuclease-reverse transcriptase</fullName>
    </submittedName>
</protein>